<evidence type="ECO:0000256" key="2">
    <source>
        <dbReference type="SAM" id="Phobius"/>
    </source>
</evidence>
<dbReference type="EMBL" id="BOMH01000005">
    <property type="protein sequence ID" value="GID62919.1"/>
    <property type="molecule type" value="Genomic_DNA"/>
</dbReference>
<feature type="region of interest" description="Disordered" evidence="1">
    <location>
        <begin position="1"/>
        <end position="34"/>
    </location>
</feature>
<keyword evidence="2" id="KW-0472">Membrane</keyword>
<protein>
    <submittedName>
        <fullName evidence="3">Uncharacterized protein</fullName>
    </submittedName>
</protein>
<keyword evidence="4" id="KW-1185">Reference proteome</keyword>
<proteinExistence type="predicted"/>
<reference evidence="3" key="1">
    <citation type="submission" date="2021-01" db="EMBL/GenBank/DDBJ databases">
        <title>Whole genome shotgun sequence of Actinoplanes cyaneus NBRC 14990.</title>
        <authorList>
            <person name="Komaki H."/>
            <person name="Tamura T."/>
        </authorList>
    </citation>
    <scope>NUCLEOTIDE SEQUENCE</scope>
    <source>
        <strain evidence="3">NBRC 14990</strain>
    </source>
</reference>
<evidence type="ECO:0000256" key="1">
    <source>
        <dbReference type="SAM" id="MobiDB-lite"/>
    </source>
</evidence>
<feature type="compositionally biased region" description="Low complexity" evidence="1">
    <location>
        <begin position="75"/>
        <end position="86"/>
    </location>
</feature>
<feature type="transmembrane region" description="Helical" evidence="2">
    <location>
        <begin position="41"/>
        <end position="62"/>
    </location>
</feature>
<evidence type="ECO:0000313" key="4">
    <source>
        <dbReference type="Proteomes" id="UP000619479"/>
    </source>
</evidence>
<sequence>MDENEFRDALRTVVTQSPEPPPMQAGPAVAAGRRSERRRTALACTGAVVALAAVTVVPARYLSAGPGPAIDVAGPAAAPSAHATPPIEWADGGTPDPSDTKPSWPAEANGDATADSGPRYQKGKQLLGDLLKVVPSGYGTPTGMGPGDMEYQSHQAAIEDPEWSYLASVTITKDTTAGQLHVEVHEPGNKLPDEPCALARSFWGIGGPCQVVEAGGKKVGVVTSTGGDQRLDQFAAYRYADGTVVFVAQNKASGFEGQAPLAALPFTAQELAALTLDARFHIRA</sequence>
<feature type="region of interest" description="Disordered" evidence="1">
    <location>
        <begin position="75"/>
        <end position="121"/>
    </location>
</feature>
<comment type="caution">
    <text evidence="3">The sequence shown here is derived from an EMBL/GenBank/DDBJ whole genome shotgun (WGS) entry which is preliminary data.</text>
</comment>
<feature type="compositionally biased region" description="Basic and acidic residues" evidence="1">
    <location>
        <begin position="1"/>
        <end position="10"/>
    </location>
</feature>
<name>A0A919IBV8_9ACTN</name>
<keyword evidence="2" id="KW-0812">Transmembrane</keyword>
<dbReference type="Proteomes" id="UP000619479">
    <property type="component" value="Unassembled WGS sequence"/>
</dbReference>
<evidence type="ECO:0000313" key="3">
    <source>
        <dbReference type="EMBL" id="GID62919.1"/>
    </source>
</evidence>
<keyword evidence="2" id="KW-1133">Transmembrane helix</keyword>
<organism evidence="3 4">
    <name type="scientific">Actinoplanes cyaneus</name>
    <dbReference type="NCBI Taxonomy" id="52696"/>
    <lineage>
        <taxon>Bacteria</taxon>
        <taxon>Bacillati</taxon>
        <taxon>Actinomycetota</taxon>
        <taxon>Actinomycetes</taxon>
        <taxon>Micromonosporales</taxon>
        <taxon>Micromonosporaceae</taxon>
        <taxon>Actinoplanes</taxon>
    </lineage>
</organism>
<accession>A0A919IBV8</accession>
<dbReference type="RefSeq" id="WP_203738396.1">
    <property type="nucleotide sequence ID" value="NZ_BAAAUC010000030.1"/>
</dbReference>
<dbReference type="AlphaFoldDB" id="A0A919IBV8"/>
<gene>
    <name evidence="3" type="ORF">Acy02nite_08000</name>
</gene>